<dbReference type="EMBL" id="JARKIF010000014">
    <property type="protein sequence ID" value="KAJ7623402.1"/>
    <property type="molecule type" value="Genomic_DNA"/>
</dbReference>
<accession>A0AAD7FGY0</accession>
<feature type="region of interest" description="Disordered" evidence="1">
    <location>
        <begin position="1"/>
        <end position="22"/>
    </location>
</feature>
<evidence type="ECO:0000313" key="3">
    <source>
        <dbReference type="Proteomes" id="UP001221142"/>
    </source>
</evidence>
<evidence type="ECO:0000313" key="2">
    <source>
        <dbReference type="EMBL" id="KAJ7623402.1"/>
    </source>
</evidence>
<reference evidence="2" key="1">
    <citation type="submission" date="2023-03" db="EMBL/GenBank/DDBJ databases">
        <title>Massive genome expansion in bonnet fungi (Mycena s.s.) driven by repeated elements and novel gene families across ecological guilds.</title>
        <authorList>
            <consortium name="Lawrence Berkeley National Laboratory"/>
            <person name="Harder C.B."/>
            <person name="Miyauchi S."/>
            <person name="Viragh M."/>
            <person name="Kuo A."/>
            <person name="Thoen E."/>
            <person name="Andreopoulos B."/>
            <person name="Lu D."/>
            <person name="Skrede I."/>
            <person name="Drula E."/>
            <person name="Henrissat B."/>
            <person name="Morin E."/>
            <person name="Kohler A."/>
            <person name="Barry K."/>
            <person name="LaButti K."/>
            <person name="Morin E."/>
            <person name="Salamov A."/>
            <person name="Lipzen A."/>
            <person name="Mereny Z."/>
            <person name="Hegedus B."/>
            <person name="Baldrian P."/>
            <person name="Stursova M."/>
            <person name="Weitz H."/>
            <person name="Taylor A."/>
            <person name="Grigoriev I.V."/>
            <person name="Nagy L.G."/>
            <person name="Martin F."/>
            <person name="Kauserud H."/>
        </authorList>
    </citation>
    <scope>NUCLEOTIDE SEQUENCE</scope>
    <source>
        <strain evidence="2">9284</strain>
    </source>
</reference>
<keyword evidence="3" id="KW-1185">Reference proteome</keyword>
<sequence>MTGLGLGLGLKPALCQEPSSSEEPRMCPEILALPPAPVRTVVESLPPTPPVRPCPSLVATPLSVIPEASESLSPRDVPIPSTRKRTFVACTDPPVTPHNTSSRIPLATLHNKNLAALISPTKATKKRRMDGGANPVYEYQPQAPAVAIDQEVARGAQDEFKVFSVALGEKFERNGWGKRVKKRKNNKRNKVAPAPSLLLPAFEPAARVDEACRPDCGDIYCGGCK</sequence>
<comment type="caution">
    <text evidence="2">The sequence shown here is derived from an EMBL/GenBank/DDBJ whole genome shotgun (WGS) entry which is preliminary data.</text>
</comment>
<evidence type="ECO:0000256" key="1">
    <source>
        <dbReference type="SAM" id="MobiDB-lite"/>
    </source>
</evidence>
<proteinExistence type="predicted"/>
<dbReference type="Proteomes" id="UP001221142">
    <property type="component" value="Unassembled WGS sequence"/>
</dbReference>
<name>A0AAD7FGY0_9AGAR</name>
<organism evidence="2 3">
    <name type="scientific">Roridomyces roridus</name>
    <dbReference type="NCBI Taxonomy" id="1738132"/>
    <lineage>
        <taxon>Eukaryota</taxon>
        <taxon>Fungi</taxon>
        <taxon>Dikarya</taxon>
        <taxon>Basidiomycota</taxon>
        <taxon>Agaricomycotina</taxon>
        <taxon>Agaricomycetes</taxon>
        <taxon>Agaricomycetidae</taxon>
        <taxon>Agaricales</taxon>
        <taxon>Marasmiineae</taxon>
        <taxon>Mycenaceae</taxon>
        <taxon>Roridomyces</taxon>
    </lineage>
</organism>
<protein>
    <submittedName>
        <fullName evidence="2">Uncharacterized protein</fullName>
    </submittedName>
</protein>
<gene>
    <name evidence="2" type="ORF">FB45DRAFT_925539</name>
</gene>
<dbReference type="AlphaFoldDB" id="A0AAD7FGY0"/>